<protein>
    <submittedName>
        <fullName evidence="8">Alpha/beta hydrolase</fullName>
    </submittedName>
</protein>
<feature type="compositionally biased region" description="Polar residues" evidence="4">
    <location>
        <begin position="1"/>
        <end position="14"/>
    </location>
</feature>
<feature type="transmembrane region" description="Helical" evidence="5">
    <location>
        <begin position="55"/>
        <end position="78"/>
    </location>
</feature>
<dbReference type="Gene3D" id="3.40.50.1820">
    <property type="entry name" value="alpha/beta hydrolase"/>
    <property type="match status" value="1"/>
</dbReference>
<dbReference type="InterPro" id="IPR000073">
    <property type="entry name" value="AB_hydrolase_1"/>
</dbReference>
<dbReference type="InterPro" id="IPR029058">
    <property type="entry name" value="AB_hydrolase_fold"/>
</dbReference>
<evidence type="ECO:0000256" key="4">
    <source>
        <dbReference type="SAM" id="MobiDB-lite"/>
    </source>
</evidence>
<keyword evidence="5" id="KW-1133">Transmembrane helix</keyword>
<keyword evidence="5" id="KW-0812">Transmembrane</keyword>
<dbReference type="InterPro" id="IPR051601">
    <property type="entry name" value="Serine_prot/Carboxylest_S33"/>
</dbReference>
<comment type="similarity">
    <text evidence="1">Belongs to the peptidase S33 family.</text>
</comment>
<sequence>MSEPQQPMSFNPGDQQPYRRSQPESQHAYPPYGQPGYQPRPPYYGYVPPRPHSSLAAWAVVLIAIATAFSLMAAVALVPAVMNTDTMTVSIDNTHGTTDGGSQGGDGSDAPGARPDSVDAAFDDYYTQSVTWKSCAQGDACATLKAPSDWSDAESTPISLHLAIHHATKESKGTLFINPGGPGASGADFLNDFLSFSATNRLTENYDIVGFDPRGVGGSTAVSCGTDSSLLDDYFLSPPATDKNLQQLRSLSDRFAKACRDSSPDDIVDHADTQSVARDLDMMRAVLGSDHLDYLGFSYGTFIGATYAALFPEQTGRLVLDGAVDPQEDTSEQTINQSVGFENALKAYLKDCIDNDASCPFKGGSVDQAVKQIQSWLSRADSKPWPASGGDVNSVALMYGIITPLYSQDNWTFLTQAFTEMKSRGTATTMLLLTNTYLAREPGGGYKDNSMQANLIVNCLDNPPTSDMARQKQIAKELSEKSPTFGRFMAYSNLGCDALKQDRSHLEKLDFSAKGAAPIVVVGTTGDPATPYQSAVNLAKELDSGVLVTYKGEGHTAYSSTNVCVANAVDDYLIDGTVPKDGTTCQ</sequence>
<proteinExistence type="inferred from homology"/>
<evidence type="ECO:0000256" key="5">
    <source>
        <dbReference type="SAM" id="Phobius"/>
    </source>
</evidence>
<keyword evidence="3 8" id="KW-0378">Hydrolase</keyword>
<dbReference type="PANTHER" id="PTHR43248">
    <property type="entry name" value="2-SUCCINYL-6-HYDROXY-2,4-CYCLOHEXADIENE-1-CARBOXYLATE SYNTHASE"/>
    <property type="match status" value="1"/>
</dbReference>
<dbReference type="RefSeq" id="WP_151916449.1">
    <property type="nucleotide sequence ID" value="NZ_RQSP01000008.1"/>
</dbReference>
<evidence type="ECO:0000256" key="2">
    <source>
        <dbReference type="ARBA" id="ARBA00022729"/>
    </source>
</evidence>
<keyword evidence="5" id="KW-0472">Membrane</keyword>
<dbReference type="AlphaFoldDB" id="A0A5N5RLD7"/>
<evidence type="ECO:0000313" key="9">
    <source>
        <dbReference type="Proteomes" id="UP000326336"/>
    </source>
</evidence>
<keyword evidence="9" id="KW-1185">Reference proteome</keyword>
<dbReference type="Proteomes" id="UP000326336">
    <property type="component" value="Unassembled WGS sequence"/>
</dbReference>
<dbReference type="OrthoDB" id="3252468at2"/>
<dbReference type="SUPFAM" id="SSF53474">
    <property type="entry name" value="alpha/beta-Hydrolases"/>
    <property type="match status" value="1"/>
</dbReference>
<evidence type="ECO:0000256" key="1">
    <source>
        <dbReference type="ARBA" id="ARBA00010088"/>
    </source>
</evidence>
<feature type="compositionally biased region" description="Gly residues" evidence="4">
    <location>
        <begin position="98"/>
        <end position="107"/>
    </location>
</feature>
<dbReference type="Pfam" id="PF00561">
    <property type="entry name" value="Abhydrolase_1"/>
    <property type="match status" value="1"/>
</dbReference>
<dbReference type="InterPro" id="IPR013595">
    <property type="entry name" value="Pept_S33_TAP-like_C"/>
</dbReference>
<name>A0A5N5RLD7_9BIFI</name>
<dbReference type="EMBL" id="RQSP01000008">
    <property type="protein sequence ID" value="KAB5607750.1"/>
    <property type="molecule type" value="Genomic_DNA"/>
</dbReference>
<gene>
    <name evidence="8" type="ORF">EHS19_03755</name>
</gene>
<accession>A0A5N5RLD7</accession>
<dbReference type="GO" id="GO:0016787">
    <property type="term" value="F:hydrolase activity"/>
    <property type="evidence" value="ECO:0007669"/>
    <property type="project" value="UniProtKB-KW"/>
</dbReference>
<dbReference type="PANTHER" id="PTHR43248:SF29">
    <property type="entry name" value="TRIPEPTIDYL AMINOPEPTIDASE"/>
    <property type="match status" value="1"/>
</dbReference>
<comment type="caution">
    <text evidence="8">The sequence shown here is derived from an EMBL/GenBank/DDBJ whole genome shotgun (WGS) entry which is preliminary data.</text>
</comment>
<feature type="domain" description="Peptidase S33 tripeptidyl aminopeptidase-like C-terminal" evidence="7">
    <location>
        <begin position="482"/>
        <end position="585"/>
    </location>
</feature>
<reference evidence="8 9" key="1">
    <citation type="journal article" date="2019" name="Int. J. Syst. Evol. Microbiol.">
        <title>Bifidobacterium jacchi sp. nov., isolated from the faeces of a baby common marmoset (Callithrix jacchus).</title>
        <authorList>
            <person name="Modesto M."/>
            <person name="Watanabe K."/>
            <person name="Arita M."/>
            <person name="Satti M."/>
            <person name="Oki K."/>
            <person name="Sciavilla P."/>
            <person name="Patavino C."/>
            <person name="Camma C."/>
            <person name="Michelini S."/>
            <person name="Sgorbati B."/>
            <person name="Mattarelli P."/>
        </authorList>
    </citation>
    <scope>NUCLEOTIDE SEQUENCE [LARGE SCALE GENOMIC DNA]</scope>
    <source>
        <strain evidence="8 9">MRM 9.3</strain>
    </source>
</reference>
<feature type="domain" description="AB hydrolase-1" evidence="6">
    <location>
        <begin position="174"/>
        <end position="353"/>
    </location>
</feature>
<evidence type="ECO:0000259" key="6">
    <source>
        <dbReference type="Pfam" id="PF00561"/>
    </source>
</evidence>
<feature type="region of interest" description="Disordered" evidence="4">
    <location>
        <begin position="92"/>
        <end position="117"/>
    </location>
</feature>
<keyword evidence="2" id="KW-0732">Signal</keyword>
<organism evidence="8 9">
    <name type="scientific">Bifidobacterium jacchi</name>
    <dbReference type="NCBI Taxonomy" id="2490545"/>
    <lineage>
        <taxon>Bacteria</taxon>
        <taxon>Bacillati</taxon>
        <taxon>Actinomycetota</taxon>
        <taxon>Actinomycetes</taxon>
        <taxon>Bifidobacteriales</taxon>
        <taxon>Bifidobacteriaceae</taxon>
        <taxon>Bifidobacterium</taxon>
    </lineage>
</organism>
<evidence type="ECO:0000313" key="8">
    <source>
        <dbReference type="EMBL" id="KAB5607750.1"/>
    </source>
</evidence>
<feature type="region of interest" description="Disordered" evidence="4">
    <location>
        <begin position="1"/>
        <end position="35"/>
    </location>
</feature>
<dbReference type="Pfam" id="PF08386">
    <property type="entry name" value="Abhydrolase_4"/>
    <property type="match status" value="1"/>
</dbReference>
<evidence type="ECO:0000259" key="7">
    <source>
        <dbReference type="Pfam" id="PF08386"/>
    </source>
</evidence>
<evidence type="ECO:0000256" key="3">
    <source>
        <dbReference type="ARBA" id="ARBA00022801"/>
    </source>
</evidence>